<feature type="compositionally biased region" description="Polar residues" evidence="1">
    <location>
        <begin position="300"/>
        <end position="315"/>
    </location>
</feature>
<dbReference type="EMBL" id="JAMQOL010000015">
    <property type="protein sequence ID" value="MCM4078271.1"/>
    <property type="molecule type" value="Genomic_DNA"/>
</dbReference>
<evidence type="ECO:0000313" key="3">
    <source>
        <dbReference type="Proteomes" id="UP001523216"/>
    </source>
</evidence>
<organism evidence="2 3">
    <name type="scientific">Paractinoplanes hotanensis</name>
    <dbReference type="NCBI Taxonomy" id="2906497"/>
    <lineage>
        <taxon>Bacteria</taxon>
        <taxon>Bacillati</taxon>
        <taxon>Actinomycetota</taxon>
        <taxon>Actinomycetes</taxon>
        <taxon>Micromonosporales</taxon>
        <taxon>Micromonosporaceae</taxon>
        <taxon>Paractinoplanes</taxon>
    </lineage>
</organism>
<evidence type="ECO:0000313" key="2">
    <source>
        <dbReference type="EMBL" id="MCM4078271.1"/>
    </source>
</evidence>
<feature type="compositionally biased region" description="Basic residues" evidence="1">
    <location>
        <begin position="321"/>
        <end position="337"/>
    </location>
</feature>
<evidence type="ECO:0000256" key="1">
    <source>
        <dbReference type="SAM" id="MobiDB-lite"/>
    </source>
</evidence>
<feature type="region of interest" description="Disordered" evidence="1">
    <location>
        <begin position="356"/>
        <end position="378"/>
    </location>
</feature>
<accession>A0ABT0XWV0</accession>
<sequence>MQTRPSAKGTAHLLLTQLGRGEVPLTHEALDTLNTPGNGGTANHLDAILTANGVLRPRDLELARLERAIPATLATITDNEHRKILRGYATWDLLRRARTTSMNSPLTPGARHAAGERLNTATHLLDWLRERGQDLAACRQPDLDAYLTAHPTRRHNLHGFLTWAHRTRRSRKLTITEGPNPLPKTPAADDDQRWNLAHMLLHEPGYTPADRVAGLLVLLFGQRPHRISRLGIDTTTGQVTITLGTSPIKLPESLAGHVTTLLATRRARVAKRITDPGPWLFPSHTPTGRPCPPPSPTGSNASESSPATTAPQPCSTWPARCPRRPRRPPRTWPHHCPRLVHPRRAILGGLRCWPPTADSAEPDQLDAVKPRNYVEIPP</sequence>
<name>A0ABT0XWV0_9ACTN</name>
<reference evidence="2 3" key="1">
    <citation type="submission" date="2022-06" db="EMBL/GenBank/DDBJ databases">
        <title>Actinoplanes abujensis sp. nov., isolated from Nigerian arid soil.</title>
        <authorList>
            <person name="Ding P."/>
        </authorList>
    </citation>
    <scope>NUCLEOTIDE SEQUENCE [LARGE SCALE GENOMIC DNA]</scope>
    <source>
        <strain evidence="3">TRM88002</strain>
    </source>
</reference>
<gene>
    <name evidence="2" type="ORF">LXN57_11915</name>
</gene>
<dbReference type="RefSeq" id="WP_251798113.1">
    <property type="nucleotide sequence ID" value="NZ_JAMQOL010000015.1"/>
</dbReference>
<feature type="region of interest" description="Disordered" evidence="1">
    <location>
        <begin position="274"/>
        <end position="337"/>
    </location>
</feature>
<comment type="caution">
    <text evidence="2">The sequence shown here is derived from an EMBL/GenBank/DDBJ whole genome shotgun (WGS) entry which is preliminary data.</text>
</comment>
<proteinExistence type="predicted"/>
<protein>
    <recommendedName>
        <fullName evidence="4">Core-binding (CB) domain-containing protein</fullName>
    </recommendedName>
</protein>
<evidence type="ECO:0008006" key="4">
    <source>
        <dbReference type="Google" id="ProtNLM"/>
    </source>
</evidence>
<keyword evidence="3" id="KW-1185">Reference proteome</keyword>
<dbReference type="Proteomes" id="UP001523216">
    <property type="component" value="Unassembled WGS sequence"/>
</dbReference>